<dbReference type="OrthoDB" id="6235964at2759"/>
<keyword evidence="2" id="KW-1185">Reference proteome</keyword>
<dbReference type="RefSeq" id="XP_041293780.1">
    <property type="nucleotide sequence ID" value="XM_041437097.1"/>
</dbReference>
<reference evidence="1" key="1">
    <citation type="journal article" date="2020" name="New Phytol.">
        <title>Comparative genomics reveals dynamic genome evolution in host specialist ectomycorrhizal fungi.</title>
        <authorList>
            <person name="Lofgren L.A."/>
            <person name="Nguyen N.H."/>
            <person name="Vilgalys R."/>
            <person name="Ruytinx J."/>
            <person name="Liao H.L."/>
            <person name="Branco S."/>
            <person name="Kuo A."/>
            <person name="LaButti K."/>
            <person name="Lipzen A."/>
            <person name="Andreopoulos W."/>
            <person name="Pangilinan J."/>
            <person name="Riley R."/>
            <person name="Hundley H."/>
            <person name="Na H."/>
            <person name="Barry K."/>
            <person name="Grigoriev I.V."/>
            <person name="Stajich J.E."/>
            <person name="Kennedy P.G."/>
        </authorList>
    </citation>
    <scope>NUCLEOTIDE SEQUENCE</scope>
    <source>
        <strain evidence="1">FC423</strain>
    </source>
</reference>
<organism evidence="1 2">
    <name type="scientific">Suillus discolor</name>
    <dbReference type="NCBI Taxonomy" id="1912936"/>
    <lineage>
        <taxon>Eukaryota</taxon>
        <taxon>Fungi</taxon>
        <taxon>Dikarya</taxon>
        <taxon>Basidiomycota</taxon>
        <taxon>Agaricomycotina</taxon>
        <taxon>Agaricomycetes</taxon>
        <taxon>Agaricomycetidae</taxon>
        <taxon>Boletales</taxon>
        <taxon>Suillineae</taxon>
        <taxon>Suillaceae</taxon>
        <taxon>Suillus</taxon>
    </lineage>
</organism>
<comment type="caution">
    <text evidence="1">The sequence shown here is derived from an EMBL/GenBank/DDBJ whole genome shotgun (WGS) entry which is preliminary data.</text>
</comment>
<proteinExistence type="predicted"/>
<dbReference type="EMBL" id="JABBWM010000022">
    <property type="protein sequence ID" value="KAG2109912.1"/>
    <property type="molecule type" value="Genomic_DNA"/>
</dbReference>
<sequence>MSSGGTQSPPLEYTGSHIPMGVSSIDGSVSEPMLDAEQRKSAYHPTRLLYPYSILNILAYFAEPELVSSLPRAAGMHVIIS</sequence>
<dbReference type="GeneID" id="64699356"/>
<protein>
    <submittedName>
        <fullName evidence="1">Uncharacterized protein</fullName>
    </submittedName>
</protein>
<evidence type="ECO:0000313" key="1">
    <source>
        <dbReference type="EMBL" id="KAG2109912.1"/>
    </source>
</evidence>
<dbReference type="Proteomes" id="UP000823399">
    <property type="component" value="Unassembled WGS sequence"/>
</dbReference>
<accession>A0A9P7F816</accession>
<gene>
    <name evidence="1" type="ORF">F5147DRAFT_690827</name>
</gene>
<name>A0A9P7F816_9AGAM</name>
<evidence type="ECO:0000313" key="2">
    <source>
        <dbReference type="Proteomes" id="UP000823399"/>
    </source>
</evidence>
<dbReference type="AlphaFoldDB" id="A0A9P7F816"/>